<accession>R7ZV89</accession>
<sequence length="58" mass="7166">MMFKAWVRGTYHSVVALRPYINEYTYRFNRHKMKEGIFENLVVRMLTQPPYPYKAFIY</sequence>
<dbReference type="AlphaFoldDB" id="R7ZV89"/>
<evidence type="ECO:0008006" key="3">
    <source>
        <dbReference type="Google" id="ProtNLM"/>
    </source>
</evidence>
<dbReference type="PATRIC" id="fig|1288963.3.peg.1463"/>
<evidence type="ECO:0000313" key="2">
    <source>
        <dbReference type="Proteomes" id="UP000013909"/>
    </source>
</evidence>
<protein>
    <recommendedName>
        <fullName evidence="3">ISXO2-like transposase domain-containing protein</fullName>
    </recommendedName>
</protein>
<reference evidence="1 2" key="1">
    <citation type="submission" date="2013-02" db="EMBL/GenBank/DDBJ databases">
        <title>A novel strain isolated from Lonar lake, Maharashtra, India.</title>
        <authorList>
            <person name="Singh A."/>
        </authorList>
    </citation>
    <scope>NUCLEOTIDE SEQUENCE [LARGE SCALE GENOMIC DNA]</scope>
    <source>
        <strain evidence="1 2">AK24</strain>
    </source>
</reference>
<organism evidence="1 2">
    <name type="scientific">Lunatimonas lonarensis</name>
    <dbReference type="NCBI Taxonomy" id="1232681"/>
    <lineage>
        <taxon>Bacteria</taxon>
        <taxon>Pseudomonadati</taxon>
        <taxon>Bacteroidota</taxon>
        <taxon>Cytophagia</taxon>
        <taxon>Cytophagales</taxon>
        <taxon>Cyclobacteriaceae</taxon>
    </lineage>
</organism>
<dbReference type="Proteomes" id="UP000013909">
    <property type="component" value="Unassembled WGS sequence"/>
</dbReference>
<evidence type="ECO:0000313" key="1">
    <source>
        <dbReference type="EMBL" id="EON78050.1"/>
    </source>
</evidence>
<gene>
    <name evidence="1" type="ORF">ADIS_1470</name>
</gene>
<dbReference type="EMBL" id="AQHR01000043">
    <property type="protein sequence ID" value="EON78050.1"/>
    <property type="molecule type" value="Genomic_DNA"/>
</dbReference>
<dbReference type="STRING" id="1232681.ADIS_1470"/>
<name>R7ZV89_9BACT</name>
<keyword evidence="2" id="KW-1185">Reference proteome</keyword>
<comment type="caution">
    <text evidence="1">The sequence shown here is derived from an EMBL/GenBank/DDBJ whole genome shotgun (WGS) entry which is preliminary data.</text>
</comment>
<proteinExistence type="predicted"/>